<dbReference type="GO" id="GO:0015074">
    <property type="term" value="P:DNA integration"/>
    <property type="evidence" value="ECO:0007669"/>
    <property type="project" value="UniProtKB-KW"/>
</dbReference>
<protein>
    <submittedName>
        <fullName evidence="4">DUF4102 domain-containing protein</fullName>
    </submittedName>
</protein>
<feature type="domain" description="Integrase DNA-binding" evidence="3">
    <location>
        <begin position="8"/>
        <end position="70"/>
    </location>
</feature>
<reference evidence="4 5" key="2">
    <citation type="submission" date="2020-03" db="EMBL/GenBank/DDBJ databases">
        <title>Campylobacter portucalensis sp. nov., a new species of Campylobacter isolated from the reproductive tract of bulls.</title>
        <authorList>
            <person name="Silva M.F."/>
            <person name="Pereira G."/>
            <person name="Carneiro C."/>
            <person name="Hemphill A."/>
            <person name="Mateus L."/>
            <person name="Lopes-Da-Costa L."/>
            <person name="Silva E."/>
        </authorList>
    </citation>
    <scope>NUCLEOTIDE SEQUENCE [LARGE SCALE GENOMIC DNA]</scope>
    <source>
        <strain evidence="4 5">FMV-PI01</strain>
    </source>
</reference>
<dbReference type="Proteomes" id="UP000476338">
    <property type="component" value="Unassembled WGS sequence"/>
</dbReference>
<dbReference type="PANTHER" id="PTHR30629:SF2">
    <property type="entry name" value="PROPHAGE INTEGRASE INTS-RELATED"/>
    <property type="match status" value="1"/>
</dbReference>
<gene>
    <name evidence="4" type="ORF">F1B92_03960</name>
</gene>
<dbReference type="InterPro" id="IPR038488">
    <property type="entry name" value="Integrase_DNA-bd_sf"/>
</dbReference>
<sequence length="71" mass="8298">MPKIPTPLKDIEIKNMKPKEKVYKKSDGKGLYIFIQPNGRKYFALEYKSPLDQKIKRVNLGDYPKLSLKKS</sequence>
<dbReference type="PANTHER" id="PTHR30629">
    <property type="entry name" value="PROPHAGE INTEGRASE"/>
    <property type="match status" value="1"/>
</dbReference>
<reference evidence="4 5" key="1">
    <citation type="submission" date="2019-09" db="EMBL/GenBank/DDBJ databases">
        <authorList>
            <person name="Silva M."/>
            <person name="Pereira G."/>
            <person name="Lopes-Da-Costa L."/>
            <person name="Silva E."/>
        </authorList>
    </citation>
    <scope>NUCLEOTIDE SEQUENCE [LARGE SCALE GENOMIC DNA]</scope>
    <source>
        <strain evidence="4 5">FMV-PI01</strain>
    </source>
</reference>
<dbReference type="AlphaFoldDB" id="A0A6L5WIP9"/>
<dbReference type="InterPro" id="IPR050808">
    <property type="entry name" value="Phage_Integrase"/>
</dbReference>
<keyword evidence="2" id="KW-0229">DNA integration</keyword>
<name>A0A6L5WIP9_9BACT</name>
<evidence type="ECO:0000256" key="2">
    <source>
        <dbReference type="ARBA" id="ARBA00022908"/>
    </source>
</evidence>
<dbReference type="RefSeq" id="WP_154570619.1">
    <property type="nucleotide sequence ID" value="NZ_VWSJ01000010.1"/>
</dbReference>
<dbReference type="Pfam" id="PF13356">
    <property type="entry name" value="Arm-DNA-bind_3"/>
    <property type="match status" value="1"/>
</dbReference>
<proteinExistence type="inferred from homology"/>
<accession>A0A6L5WIP9</accession>
<organism evidence="4 5">
    <name type="scientific">Campylobacter portucalensis</name>
    <dbReference type="NCBI Taxonomy" id="2608384"/>
    <lineage>
        <taxon>Bacteria</taxon>
        <taxon>Pseudomonadati</taxon>
        <taxon>Campylobacterota</taxon>
        <taxon>Epsilonproteobacteria</taxon>
        <taxon>Campylobacterales</taxon>
        <taxon>Campylobacteraceae</taxon>
        <taxon>Campylobacter</taxon>
    </lineage>
</organism>
<evidence type="ECO:0000256" key="1">
    <source>
        <dbReference type="ARBA" id="ARBA00008857"/>
    </source>
</evidence>
<dbReference type="InterPro" id="IPR025166">
    <property type="entry name" value="Integrase_DNA_bind_dom"/>
</dbReference>
<evidence type="ECO:0000259" key="3">
    <source>
        <dbReference type="Pfam" id="PF13356"/>
    </source>
</evidence>
<dbReference type="EMBL" id="VWSJ01000010">
    <property type="protein sequence ID" value="MSN96352.1"/>
    <property type="molecule type" value="Genomic_DNA"/>
</dbReference>
<evidence type="ECO:0000313" key="4">
    <source>
        <dbReference type="EMBL" id="MSN96352.1"/>
    </source>
</evidence>
<evidence type="ECO:0000313" key="5">
    <source>
        <dbReference type="Proteomes" id="UP000476338"/>
    </source>
</evidence>
<dbReference type="Gene3D" id="3.30.160.390">
    <property type="entry name" value="Integrase, DNA-binding domain"/>
    <property type="match status" value="1"/>
</dbReference>
<comment type="caution">
    <text evidence="4">The sequence shown here is derived from an EMBL/GenBank/DDBJ whole genome shotgun (WGS) entry which is preliminary data.</text>
</comment>
<keyword evidence="5" id="KW-1185">Reference proteome</keyword>
<comment type="similarity">
    <text evidence="1">Belongs to the 'phage' integrase family.</text>
</comment>